<sequence>MSAYTNYCNINLYTNYITLKTRVYLHKYKIGFPQLFFFHFGWVSRLFTITFASQRARSGYAPAVFRCQNRRGTSWLQAAHIGRV</sequence>
<name>A0A224YAC6_9ACAR</name>
<dbReference type="EMBL" id="GFPF01003451">
    <property type="protein sequence ID" value="MAA14597.1"/>
    <property type="molecule type" value="Transcribed_RNA"/>
</dbReference>
<dbReference type="AlphaFoldDB" id="A0A224YAC6"/>
<evidence type="ECO:0000313" key="1">
    <source>
        <dbReference type="EMBL" id="MAA14597.1"/>
    </source>
</evidence>
<proteinExistence type="predicted"/>
<reference evidence="1" key="1">
    <citation type="journal article" date="2017" name="Parasit. Vectors">
        <title>Sialotranscriptomics of Rhipicephalus zambeziensis reveals intricate expression profiles of secretory proteins and suggests tight temporal transcriptional regulation during blood-feeding.</title>
        <authorList>
            <person name="de Castro M.H."/>
            <person name="de Klerk D."/>
            <person name="Pienaar R."/>
            <person name="Rees D.J.G."/>
            <person name="Mans B.J."/>
        </authorList>
    </citation>
    <scope>NUCLEOTIDE SEQUENCE</scope>
    <source>
        <tissue evidence="1">Salivary glands</tissue>
    </source>
</reference>
<organism evidence="1">
    <name type="scientific">Rhipicephalus zambeziensis</name>
    <dbReference type="NCBI Taxonomy" id="60191"/>
    <lineage>
        <taxon>Eukaryota</taxon>
        <taxon>Metazoa</taxon>
        <taxon>Ecdysozoa</taxon>
        <taxon>Arthropoda</taxon>
        <taxon>Chelicerata</taxon>
        <taxon>Arachnida</taxon>
        <taxon>Acari</taxon>
        <taxon>Parasitiformes</taxon>
        <taxon>Ixodida</taxon>
        <taxon>Ixodoidea</taxon>
        <taxon>Ixodidae</taxon>
        <taxon>Rhipicephalinae</taxon>
        <taxon>Rhipicephalus</taxon>
        <taxon>Rhipicephalus</taxon>
    </lineage>
</organism>
<accession>A0A224YAC6</accession>
<protein>
    <submittedName>
        <fullName evidence="1">Uncharacterized protein</fullName>
    </submittedName>
</protein>